<comment type="caution">
    <text evidence="2">The sequence shown here is derived from an EMBL/GenBank/DDBJ whole genome shotgun (WGS) entry which is preliminary data.</text>
</comment>
<evidence type="ECO:0000313" key="2">
    <source>
        <dbReference type="EMBL" id="KAL1843980.1"/>
    </source>
</evidence>
<evidence type="ECO:0008006" key="4">
    <source>
        <dbReference type="Google" id="ProtNLM"/>
    </source>
</evidence>
<evidence type="ECO:0000313" key="3">
    <source>
        <dbReference type="Proteomes" id="UP001583172"/>
    </source>
</evidence>
<sequence length="188" mass="20264">MCLFTTSVLILKPGSCTTIRHHGEQEAIIYAVSGKGALLTQPRGEGSNNSSNSKTKTSDVNDSSNPDDADDEEEDDEEEDNEEEEQPERHDLSAGDFALIPAWTEHQLVNDSADEEADDDDNKVPVDEAVKAWAGDDGIDDGEACRGTPANGDRSSSQGEDFHLVIIRSGGQPVEVHLTDWGGPEIKS</sequence>
<keyword evidence="3" id="KW-1185">Reference proteome</keyword>
<gene>
    <name evidence="2" type="ORF">VTJ49DRAFT_6384</name>
</gene>
<dbReference type="SUPFAM" id="SSF51182">
    <property type="entry name" value="RmlC-like cupins"/>
    <property type="match status" value="1"/>
</dbReference>
<dbReference type="Proteomes" id="UP001583172">
    <property type="component" value="Unassembled WGS sequence"/>
</dbReference>
<feature type="region of interest" description="Disordered" evidence="1">
    <location>
        <begin position="38"/>
        <end position="159"/>
    </location>
</feature>
<dbReference type="EMBL" id="JAZGSY010000006">
    <property type="protein sequence ID" value="KAL1843980.1"/>
    <property type="molecule type" value="Genomic_DNA"/>
</dbReference>
<dbReference type="Gene3D" id="2.60.120.10">
    <property type="entry name" value="Jelly Rolls"/>
    <property type="match status" value="1"/>
</dbReference>
<organism evidence="2 3">
    <name type="scientific">Humicola insolens</name>
    <name type="common">Soft-rot fungus</name>
    <dbReference type="NCBI Taxonomy" id="85995"/>
    <lineage>
        <taxon>Eukaryota</taxon>
        <taxon>Fungi</taxon>
        <taxon>Dikarya</taxon>
        <taxon>Ascomycota</taxon>
        <taxon>Pezizomycotina</taxon>
        <taxon>Sordariomycetes</taxon>
        <taxon>Sordariomycetidae</taxon>
        <taxon>Sordariales</taxon>
        <taxon>Chaetomiaceae</taxon>
        <taxon>Mycothermus</taxon>
    </lineage>
</organism>
<dbReference type="CDD" id="cd02208">
    <property type="entry name" value="cupin_RmlC-like"/>
    <property type="match status" value="1"/>
</dbReference>
<protein>
    <recommendedName>
        <fullName evidence="4">Cupin 2 conserved barrel domain-containing protein</fullName>
    </recommendedName>
</protein>
<reference evidence="2 3" key="1">
    <citation type="journal article" date="2024" name="Commun. Biol.">
        <title>Comparative genomic analysis of thermophilic fungi reveals convergent evolutionary adaptations and gene losses.</title>
        <authorList>
            <person name="Steindorff A.S."/>
            <person name="Aguilar-Pontes M.V."/>
            <person name="Robinson A.J."/>
            <person name="Andreopoulos B."/>
            <person name="LaButti K."/>
            <person name="Kuo A."/>
            <person name="Mondo S."/>
            <person name="Riley R."/>
            <person name="Otillar R."/>
            <person name="Haridas S."/>
            <person name="Lipzen A."/>
            <person name="Grimwood J."/>
            <person name="Schmutz J."/>
            <person name="Clum A."/>
            <person name="Reid I.D."/>
            <person name="Moisan M.C."/>
            <person name="Butler G."/>
            <person name="Nguyen T.T.M."/>
            <person name="Dewar K."/>
            <person name="Conant G."/>
            <person name="Drula E."/>
            <person name="Henrissat B."/>
            <person name="Hansel C."/>
            <person name="Singer S."/>
            <person name="Hutchinson M.I."/>
            <person name="de Vries R.P."/>
            <person name="Natvig D.O."/>
            <person name="Powell A.J."/>
            <person name="Tsang A."/>
            <person name="Grigoriev I.V."/>
        </authorList>
    </citation>
    <scope>NUCLEOTIDE SEQUENCE [LARGE SCALE GENOMIC DNA]</scope>
    <source>
        <strain evidence="2 3">CBS 620.91</strain>
    </source>
</reference>
<name>A0ABR3VQ95_HUMIN</name>
<feature type="compositionally biased region" description="Acidic residues" evidence="1">
    <location>
        <begin position="65"/>
        <end position="86"/>
    </location>
</feature>
<feature type="compositionally biased region" description="Acidic residues" evidence="1">
    <location>
        <begin position="112"/>
        <end position="121"/>
    </location>
</feature>
<dbReference type="InterPro" id="IPR014710">
    <property type="entry name" value="RmlC-like_jellyroll"/>
</dbReference>
<evidence type="ECO:0000256" key="1">
    <source>
        <dbReference type="SAM" id="MobiDB-lite"/>
    </source>
</evidence>
<accession>A0ABR3VQ95</accession>
<proteinExistence type="predicted"/>
<dbReference type="InterPro" id="IPR011051">
    <property type="entry name" value="RmlC_Cupin_sf"/>
</dbReference>